<reference evidence="1 2" key="1">
    <citation type="journal article" date="2021" name="Hortic Res">
        <title>High-quality reference genome and annotation aids understanding of berry development for evergreen blueberry (Vaccinium darrowii).</title>
        <authorList>
            <person name="Yu J."/>
            <person name="Hulse-Kemp A.M."/>
            <person name="Babiker E."/>
            <person name="Staton M."/>
        </authorList>
    </citation>
    <scope>NUCLEOTIDE SEQUENCE [LARGE SCALE GENOMIC DNA]</scope>
    <source>
        <strain evidence="2">cv. NJ 8807/NJ 8810</strain>
        <tissue evidence="1">Young leaf</tissue>
    </source>
</reference>
<dbReference type="Proteomes" id="UP000828048">
    <property type="component" value="Chromosome 5"/>
</dbReference>
<organism evidence="1 2">
    <name type="scientific">Vaccinium darrowii</name>
    <dbReference type="NCBI Taxonomy" id="229202"/>
    <lineage>
        <taxon>Eukaryota</taxon>
        <taxon>Viridiplantae</taxon>
        <taxon>Streptophyta</taxon>
        <taxon>Embryophyta</taxon>
        <taxon>Tracheophyta</taxon>
        <taxon>Spermatophyta</taxon>
        <taxon>Magnoliopsida</taxon>
        <taxon>eudicotyledons</taxon>
        <taxon>Gunneridae</taxon>
        <taxon>Pentapetalae</taxon>
        <taxon>asterids</taxon>
        <taxon>Ericales</taxon>
        <taxon>Ericaceae</taxon>
        <taxon>Vaccinioideae</taxon>
        <taxon>Vaccinieae</taxon>
        <taxon>Vaccinium</taxon>
    </lineage>
</organism>
<evidence type="ECO:0000313" key="1">
    <source>
        <dbReference type="EMBL" id="KAH7846801.1"/>
    </source>
</evidence>
<sequence length="103" mass="11169">MDWNLKAPSRGFKEFEQEPNSKTGALSGSSSLGRLGNKGDFSVDLKLGRVVFGNESVENLRPKMVSGSSKRDRAASIEIQAASCQVDGCQADLSGCTRDHRRH</sequence>
<name>A0ACB7Y0D1_9ERIC</name>
<evidence type="ECO:0000313" key="2">
    <source>
        <dbReference type="Proteomes" id="UP000828048"/>
    </source>
</evidence>
<keyword evidence="2" id="KW-1185">Reference proteome</keyword>
<gene>
    <name evidence="1" type="ORF">Vadar_018345</name>
</gene>
<dbReference type="EMBL" id="CM037155">
    <property type="protein sequence ID" value="KAH7846801.1"/>
    <property type="molecule type" value="Genomic_DNA"/>
</dbReference>
<accession>A0ACB7Y0D1</accession>
<protein>
    <submittedName>
        <fullName evidence="1">Uncharacterized protein</fullName>
    </submittedName>
</protein>
<comment type="caution">
    <text evidence="1">The sequence shown here is derived from an EMBL/GenBank/DDBJ whole genome shotgun (WGS) entry which is preliminary data.</text>
</comment>
<proteinExistence type="predicted"/>